<dbReference type="Gene3D" id="2.40.160.50">
    <property type="entry name" value="membrane protein fhac: a member of the omp85/tpsb transporter family"/>
    <property type="match status" value="1"/>
</dbReference>
<dbReference type="EMBL" id="KE123596">
    <property type="protein sequence ID" value="EUR75589.1"/>
    <property type="molecule type" value="Genomic_DNA"/>
</dbReference>
<reference evidence="2 3" key="2">
    <citation type="submission" date="2013-02" db="EMBL/GenBank/DDBJ databases">
        <title>The Genome Sequence of Plasmodium falciparum 7G8.</title>
        <authorList>
            <consortium name="The Broad Institute Genome Sequencing Platform"/>
            <consortium name="The Broad Institute Genome Sequencing Center for Infectious Disease"/>
            <person name="Neafsey D."/>
            <person name="Cheeseman I."/>
            <person name="Volkman S."/>
            <person name="Adams J."/>
            <person name="Walker B."/>
            <person name="Young S.K."/>
            <person name="Zeng Q."/>
            <person name="Gargeya S."/>
            <person name="Fitzgerald M."/>
            <person name="Haas B."/>
            <person name="Abouelleil A."/>
            <person name="Alvarado L."/>
            <person name="Arachchi H.M."/>
            <person name="Berlin A.M."/>
            <person name="Chapman S.B."/>
            <person name="Dewar J."/>
            <person name="Goldberg J."/>
            <person name="Griggs A."/>
            <person name="Gujja S."/>
            <person name="Hansen M."/>
            <person name="Howarth C."/>
            <person name="Imamovic A."/>
            <person name="Larimer J."/>
            <person name="McCowan C."/>
            <person name="Murphy C."/>
            <person name="Neiman D."/>
            <person name="Pearson M."/>
            <person name="Priest M."/>
            <person name="Roberts A."/>
            <person name="Saif S."/>
            <person name="Shea T."/>
            <person name="Sisk P."/>
            <person name="Sykes S."/>
            <person name="Wortman J."/>
            <person name="Nusbaum C."/>
            <person name="Birren B."/>
        </authorList>
    </citation>
    <scope>NUCLEOTIDE SEQUENCE [LARGE SCALE GENOMIC DNA]</scope>
    <source>
        <strain evidence="2 3">7G8</strain>
    </source>
</reference>
<protein>
    <recommendedName>
        <fullName evidence="4">Sorting assembly machinery 50 kDa subunit</fullName>
    </recommendedName>
</protein>
<keyword evidence="1" id="KW-1133">Transmembrane helix</keyword>
<dbReference type="AlphaFoldDB" id="W7FH10"/>
<dbReference type="OrthoDB" id="1724197at2759"/>
<sequence>MDDIFFEEQDNIIKTRELNIHGSCILLNSLSYLLTHVYFYNETYYKIIYYLLLYNFKYVFKKLKLKYSIYDLLYNLKDIHNEKQTKYIVQDIIDSASLRQLYMSILMLYYLYPLHVCTNNTYNNIIHKYPLFLLQYIYFFLKYSPIISFEKYRSIYNSLNNIKFIYYNNDYSQKKKKKMNHEKNIYHKHDDIKRPNISTIELNVYNIILNILRKKNILQHFNLSTTFNVYMYSVDILIKSTKIKCAIYLIFLFIFYLFIYLFVYFLFIFYSFYIYIFIYYFKPWAYNKYTYVHIYISYFLFCHHLFNIFLRMNTELDLQNKIGNVNINLEGLERIKKSNLLYIFDDIKKSNNVEDLLLRVKSCNEKIKNLNIFDEDPIVKLKNVNNNDDILVDFRFKERKNNYMIGTNINNRGEITADFEINIPYIFKTINSIEFKANVSSFYTNNLSFRFICPYLYKLKNFKLIIETNLSSINNIKCSSYIIKTNSLKTYLLQNNHSFIWEIDFNRILHRINPNFIPSDNILKLCDKYIKNTIKYNYKIDKLNYLNTNEQDPNIIYYTPYPVSGYYYEIENEMSLPFCEANFFKNHFNVFCVKKIFNNLFTYINISNGIKYDYNQHKPYTLNNFNFTGSIGSSLVLRGFEYNSIGQPEHCYKFHKNKNDYKITYNYLGANFFTNIQLIFKYILNIQNMNPMVFFYIHLGRLSNHFYSSINQLIKDTRISTGIGIMAYIQKNISLELFFNYPILYHITDKTKFFQVGLNFKGIL</sequence>
<organism evidence="2 3">
    <name type="scientific">Plasmodium falciparum (isolate 7G8)</name>
    <dbReference type="NCBI Taxonomy" id="57266"/>
    <lineage>
        <taxon>Eukaryota</taxon>
        <taxon>Sar</taxon>
        <taxon>Alveolata</taxon>
        <taxon>Apicomplexa</taxon>
        <taxon>Aconoidasida</taxon>
        <taxon>Haemosporida</taxon>
        <taxon>Plasmodiidae</taxon>
        <taxon>Plasmodium</taxon>
        <taxon>Plasmodium (Laverania)</taxon>
    </lineage>
</organism>
<evidence type="ECO:0000256" key="1">
    <source>
        <dbReference type="SAM" id="Phobius"/>
    </source>
</evidence>
<feature type="transmembrane region" description="Helical" evidence="1">
    <location>
        <begin position="43"/>
        <end position="60"/>
    </location>
</feature>
<evidence type="ECO:0000313" key="2">
    <source>
        <dbReference type="EMBL" id="EUR75589.1"/>
    </source>
</evidence>
<gene>
    <name evidence="2" type="ORF">PFBG_01330</name>
</gene>
<evidence type="ECO:0008006" key="4">
    <source>
        <dbReference type="Google" id="ProtNLM"/>
    </source>
</evidence>
<proteinExistence type="predicted"/>
<accession>W7FH10</accession>
<dbReference type="FunFam" id="2.40.160.50:FF:000011">
    <property type="entry name" value="Sorting assembly machinery 50 kDa subunit,putative"/>
    <property type="match status" value="1"/>
</dbReference>
<dbReference type="Proteomes" id="UP000030688">
    <property type="component" value="Unassembled WGS sequence"/>
</dbReference>
<keyword evidence="1" id="KW-0812">Transmembrane</keyword>
<evidence type="ECO:0000313" key="3">
    <source>
        <dbReference type="Proteomes" id="UP000030688"/>
    </source>
</evidence>
<keyword evidence="1" id="KW-0472">Membrane</keyword>
<reference evidence="3" key="1">
    <citation type="submission" date="2007-11" db="EMBL/GenBank/DDBJ databases">
        <authorList>
            <consortium name="The Broad Institute Genome Sequencing Platform"/>
            <person name="Volkman S.K."/>
            <person name="Daily J.P."/>
            <person name="Sarr O."/>
            <person name="Ndiaye D."/>
            <person name="Ndir O."/>
            <person name="Mboup S."/>
            <person name="Lukens A."/>
            <person name="Stange-Thomann N."/>
            <person name="Mauceli E."/>
            <person name="Gnerre S."/>
            <person name="Jaffe D."/>
            <person name="Zainoun J."/>
            <person name="Wiegand R.C."/>
            <person name="Birren B."/>
            <person name="Galagan J."/>
            <person name="Lander E."/>
            <person name="Wirth D.F."/>
        </authorList>
    </citation>
    <scope>NUCLEOTIDE SEQUENCE [LARGE SCALE GENOMIC DNA]</scope>
    <source>
        <strain evidence="3">7G8</strain>
    </source>
</reference>
<feature type="transmembrane region" description="Helical" evidence="1">
    <location>
        <begin position="292"/>
        <end position="310"/>
    </location>
</feature>
<feature type="transmembrane region" description="Helical" evidence="1">
    <location>
        <begin position="247"/>
        <end position="280"/>
    </location>
</feature>
<name>W7FH10_PLAF8</name>